<gene>
    <name evidence="1" type="ORF">AUCHE_08_01720</name>
</gene>
<dbReference type="InterPro" id="IPR010310">
    <property type="entry name" value="T7SS_ESAT-6-like"/>
</dbReference>
<dbReference type="NCBIfam" id="TIGR03930">
    <property type="entry name" value="WXG100_ESAT6"/>
    <property type="match status" value="1"/>
</dbReference>
<dbReference type="EMBL" id="BAGZ01000008">
    <property type="protein sequence ID" value="GAB77929.1"/>
    <property type="molecule type" value="Genomic_DNA"/>
</dbReference>
<protein>
    <recommendedName>
        <fullName evidence="3">ESAT-6-like protein</fullName>
    </recommendedName>
</protein>
<reference evidence="1 2" key="1">
    <citation type="submission" date="2012-08" db="EMBL/GenBank/DDBJ databases">
        <title>Whole genome shotgun sequence of Austwickia chelonae NBRC 105200.</title>
        <authorList>
            <person name="Yoshida I."/>
            <person name="Hosoyama A."/>
            <person name="Tsuchikane K."/>
            <person name="Katsumata H."/>
            <person name="Ando Y."/>
            <person name="Ohji S."/>
            <person name="Hamada M."/>
            <person name="Tamura T."/>
            <person name="Yamazoe A."/>
            <person name="Yamazaki S."/>
            <person name="Fujita N."/>
        </authorList>
    </citation>
    <scope>NUCLEOTIDE SEQUENCE [LARGE SCALE GENOMIC DNA]</scope>
    <source>
        <strain evidence="1 2">NBRC 105200</strain>
    </source>
</reference>
<evidence type="ECO:0008006" key="3">
    <source>
        <dbReference type="Google" id="ProtNLM"/>
    </source>
</evidence>
<dbReference type="STRING" id="100225.SAMN05421595_0440"/>
<dbReference type="Pfam" id="PF06013">
    <property type="entry name" value="WXG100"/>
    <property type="match status" value="1"/>
</dbReference>
<dbReference type="SUPFAM" id="SSF140453">
    <property type="entry name" value="EsxAB dimer-like"/>
    <property type="match status" value="1"/>
</dbReference>
<comment type="caution">
    <text evidence="1">The sequence shown here is derived from an EMBL/GenBank/DDBJ whole genome shotgun (WGS) entry which is preliminary data.</text>
</comment>
<dbReference type="AlphaFoldDB" id="K6VMG6"/>
<dbReference type="Proteomes" id="UP000008495">
    <property type="component" value="Unassembled WGS sequence"/>
</dbReference>
<keyword evidence="2" id="KW-1185">Reference proteome</keyword>
<evidence type="ECO:0000313" key="1">
    <source>
        <dbReference type="EMBL" id="GAB77929.1"/>
    </source>
</evidence>
<dbReference type="InterPro" id="IPR036689">
    <property type="entry name" value="ESAT-6-like_sf"/>
</dbReference>
<accession>K6VMG6</accession>
<name>K6VMG6_9MICO</name>
<sequence>MVGSRRENAARTKGFPMSTQFHVDTAQISSAATDIRRISAELEADVVGMSGRLSALQGAWQGSASAQFQEAVSSWTATQRQVRESLDRIENALSRAGAQYAEVEASNTQLFGR</sequence>
<dbReference type="Gene3D" id="1.10.287.1060">
    <property type="entry name" value="ESAT-6-like"/>
    <property type="match status" value="1"/>
</dbReference>
<organism evidence="1 2">
    <name type="scientific">Austwickia chelonae NBRC 105200</name>
    <dbReference type="NCBI Taxonomy" id="1184607"/>
    <lineage>
        <taxon>Bacteria</taxon>
        <taxon>Bacillati</taxon>
        <taxon>Actinomycetota</taxon>
        <taxon>Actinomycetes</taxon>
        <taxon>Micrococcales</taxon>
        <taxon>Dermatophilaceae</taxon>
        <taxon>Austwickia</taxon>
    </lineage>
</organism>
<evidence type="ECO:0000313" key="2">
    <source>
        <dbReference type="Proteomes" id="UP000008495"/>
    </source>
</evidence>
<proteinExistence type="predicted"/>
<dbReference type="eggNOG" id="COG4842">
    <property type="taxonomic scope" value="Bacteria"/>
</dbReference>